<reference evidence="2 3" key="1">
    <citation type="submission" date="2016-11" db="EMBL/GenBank/DDBJ databases">
        <title>Trade-off between light-utilization and light-protection in marine flavobacteria.</title>
        <authorList>
            <person name="Kumagai Y."/>
        </authorList>
    </citation>
    <scope>NUCLEOTIDE SEQUENCE [LARGE SCALE GENOMIC DNA]</scope>
    <source>
        <strain evidence="2 3">NBRC 107125</strain>
    </source>
</reference>
<sequence length="260" mass="29748">MKDFLNRFKRQPDTEQLLPLLESWFDGEAGQLMLQRQREHIDEALASSFGYHLLQLSVDSRVQLFEHCRVQNKYPCHPLGNGSARCDFEQLPFASESLDVVLLHHVQEYVSTPHALLREIQRVVIPHGHVIILGFNPWSPLGLYGQFARLLPHSIWQNHSISPRRIKDWLSLLGFETQSCHFGYHNPAVLERSDKLMLKRLLKQWPLGNFYMISAIKEEAGMTPIKPSWKKAAKPFAGLSPVKPGVTHSAAHKPVNKNKA</sequence>
<dbReference type="AlphaFoldDB" id="A0A1X9NFN8"/>
<dbReference type="STRING" id="716816.BST96_18145"/>
<dbReference type="Gene3D" id="3.40.50.150">
    <property type="entry name" value="Vaccinia Virus protein VP39"/>
    <property type="match status" value="1"/>
</dbReference>
<dbReference type="OrthoDB" id="6191410at2"/>
<accession>A0A1X9NFN8</accession>
<evidence type="ECO:0000313" key="3">
    <source>
        <dbReference type="Proteomes" id="UP000193450"/>
    </source>
</evidence>
<dbReference type="GO" id="GO:0008757">
    <property type="term" value="F:S-adenosylmethionine-dependent methyltransferase activity"/>
    <property type="evidence" value="ECO:0007669"/>
    <property type="project" value="InterPro"/>
</dbReference>
<dbReference type="SUPFAM" id="SSF53335">
    <property type="entry name" value="S-adenosyl-L-methionine-dependent methyltransferases"/>
    <property type="match status" value="1"/>
</dbReference>
<proteinExistence type="predicted"/>
<dbReference type="RefSeq" id="WP_085760046.1">
    <property type="nucleotide sequence ID" value="NZ_CP019343.1"/>
</dbReference>
<evidence type="ECO:0000313" key="2">
    <source>
        <dbReference type="EMBL" id="ARN75854.1"/>
    </source>
</evidence>
<dbReference type="Pfam" id="PF08241">
    <property type="entry name" value="Methyltransf_11"/>
    <property type="match status" value="1"/>
</dbReference>
<dbReference type="EMBL" id="CP019343">
    <property type="protein sequence ID" value="ARN75854.1"/>
    <property type="molecule type" value="Genomic_DNA"/>
</dbReference>
<dbReference type="InterPro" id="IPR029063">
    <property type="entry name" value="SAM-dependent_MTases_sf"/>
</dbReference>
<dbReference type="Proteomes" id="UP000193450">
    <property type="component" value="Chromosome"/>
</dbReference>
<gene>
    <name evidence="2" type="ORF">BST96_18145</name>
</gene>
<evidence type="ECO:0000259" key="1">
    <source>
        <dbReference type="Pfam" id="PF08241"/>
    </source>
</evidence>
<protein>
    <recommendedName>
        <fullName evidence="1">Methyltransferase type 11 domain-containing protein</fullName>
    </recommendedName>
</protein>
<dbReference type="InterPro" id="IPR013216">
    <property type="entry name" value="Methyltransf_11"/>
</dbReference>
<feature type="domain" description="Methyltransferase type 11" evidence="1">
    <location>
        <begin position="84"/>
        <end position="132"/>
    </location>
</feature>
<organism evidence="2 3">
    <name type="scientific">Oceanicoccus sagamiensis</name>
    <dbReference type="NCBI Taxonomy" id="716816"/>
    <lineage>
        <taxon>Bacteria</taxon>
        <taxon>Pseudomonadati</taxon>
        <taxon>Pseudomonadota</taxon>
        <taxon>Gammaproteobacteria</taxon>
        <taxon>Cellvibrionales</taxon>
        <taxon>Spongiibacteraceae</taxon>
        <taxon>Oceanicoccus</taxon>
    </lineage>
</organism>
<keyword evidence="3" id="KW-1185">Reference proteome</keyword>
<dbReference type="KEGG" id="osg:BST96_18145"/>
<name>A0A1X9NFN8_9GAMM</name>